<sequence>MHRSSPAVIPACRRFVSSDTATSPLSPAPRFGPRHRHRAWPVVATLLCGTGLALAPGARADVSVIQPPTVVAASEPLKVTLLFAEDGAAHTARRYTVPPTLAVTIASGDVSPTTLTLRRAAGAPAALHLRPGEFRRVDYTVDWPASVRGALRVQVADFNAAPALVTLDRGARQAQTVAQNQAAQAVGPAITQANAENAHAAGTAGNGTAAPSSSTPGASAAIPASDASIGTTQAAIAAASPESRLSFYEPMYFGVGTNGHTTARFQLSFKYRIVTPADPRSRGFLDNLYFGYTQASIWDLTAESKPFRDTSYKPSLFYYLPDVGIHSRWFDSLGVQAGLEHESNGQSGTTSRSINLAYVEPIVHFNTPYATQLTIAPKIYYYLQKDENRDIIAYRGYTDLQIRYGRPDGLELFTTLRKGNHAFNGSVDAQLTYPMQKLVGGAFGGYLWVGYFNGYGESLLDYNNRQHWNVRVGYSIFR</sequence>
<dbReference type="InterPro" id="IPR003187">
    <property type="entry name" value="PLipase_A1"/>
</dbReference>
<protein>
    <recommendedName>
        <fullName evidence="15">Phospholipase A1</fullName>
        <ecNumber evidence="15">3.1.1.32</ecNumber>
        <ecNumber evidence="15">3.1.1.4</ecNumber>
    </recommendedName>
    <alternativeName>
        <fullName evidence="15">Phosphatidylcholine 1-acylhydrolase</fullName>
    </alternativeName>
</protein>
<evidence type="ECO:0000256" key="4">
    <source>
        <dbReference type="ARBA" id="ARBA00011702"/>
    </source>
</evidence>
<comment type="subunit">
    <text evidence="4 15">Homodimer; dimerization is reversible, and the dimeric form is the active one.</text>
</comment>
<dbReference type="Gene3D" id="2.40.230.10">
    <property type="entry name" value="Phospholipase A1"/>
    <property type="match status" value="1"/>
</dbReference>
<comment type="caution">
    <text evidence="17">The sequence shown here is derived from an EMBL/GenBank/DDBJ whole genome shotgun (WGS) entry which is preliminary data.</text>
</comment>
<comment type="cofactor">
    <cofactor evidence="15">
        <name>Ca(2+)</name>
        <dbReference type="ChEBI" id="CHEBI:29108"/>
    </cofactor>
    <text evidence="15">Binds 1 Ca(2+) ion per monomer. In the dimeric form the Ca(2+) is bound by different amino acids with binding of each Ca(2+) shared with ligands coming from each monomer. The Ca(2+) ion may have a role in catalysis.</text>
</comment>
<name>A0ABT3ZQF4_9BURK</name>
<keyword evidence="9 15" id="KW-0378">Hydrolase</keyword>
<evidence type="ECO:0000256" key="13">
    <source>
        <dbReference type="ARBA" id="ARBA00023136"/>
    </source>
</evidence>
<keyword evidence="14 15" id="KW-0998">Cell outer membrane</keyword>
<comment type="subcellular location">
    <subcellularLocation>
        <location evidence="15">Cell outer membrane</location>
        <topology evidence="15">Multi-pass membrane protein</topology>
    </subcellularLocation>
    <text evidence="15">One of the very few enzymes located there.</text>
</comment>
<gene>
    <name evidence="17" type="ORF">OVY01_13120</name>
</gene>
<evidence type="ECO:0000256" key="8">
    <source>
        <dbReference type="ARBA" id="ARBA00022729"/>
    </source>
</evidence>
<evidence type="ECO:0000256" key="15">
    <source>
        <dbReference type="RuleBase" id="RU366027"/>
    </source>
</evidence>
<keyword evidence="7 15" id="KW-0479">Metal-binding</keyword>
<evidence type="ECO:0000256" key="1">
    <source>
        <dbReference type="ARBA" id="ARBA00000111"/>
    </source>
</evidence>
<comment type="similarity">
    <text evidence="3 15">Belongs to the phospholipase A1 family.</text>
</comment>
<evidence type="ECO:0000256" key="9">
    <source>
        <dbReference type="ARBA" id="ARBA00022801"/>
    </source>
</evidence>
<comment type="function">
    <text evidence="15">Hydrolysis of phosphatidylcholine with phospholipase A2 (EC 3.1.1.4) and phospholipase A1 (EC 3.1.1.32) activities.</text>
</comment>
<evidence type="ECO:0000256" key="6">
    <source>
        <dbReference type="ARBA" id="ARBA00022692"/>
    </source>
</evidence>
<feature type="region of interest" description="Disordered" evidence="16">
    <location>
        <begin position="201"/>
        <end position="222"/>
    </location>
</feature>
<dbReference type="SUPFAM" id="SSF56931">
    <property type="entry name" value="Outer membrane phospholipase A (OMPLA)"/>
    <property type="match status" value="1"/>
</dbReference>
<evidence type="ECO:0000256" key="12">
    <source>
        <dbReference type="ARBA" id="ARBA00023098"/>
    </source>
</evidence>
<keyword evidence="10 15" id="KW-0106">Calcium</keyword>
<evidence type="ECO:0000313" key="18">
    <source>
        <dbReference type="Proteomes" id="UP001082899"/>
    </source>
</evidence>
<keyword evidence="6" id="KW-0812">Transmembrane</keyword>
<reference evidence="17" key="1">
    <citation type="submission" date="2022-11" db="EMBL/GenBank/DDBJ databases">
        <title>Robbsia betulipollinis sp. nov., isolated from pollen of birch (Betula pendula).</title>
        <authorList>
            <person name="Shi H."/>
            <person name="Ambika Manirajan B."/>
            <person name="Ratering S."/>
            <person name="Geissler-Plaum R."/>
            <person name="Schnell S."/>
        </authorList>
    </citation>
    <scope>NUCLEOTIDE SEQUENCE</scope>
    <source>
        <strain evidence="17">Bb-Pol-6</strain>
    </source>
</reference>
<keyword evidence="12 15" id="KW-0443">Lipid metabolism</keyword>
<dbReference type="EMBL" id="JAPMXC010000002">
    <property type="protein sequence ID" value="MCY0388160.1"/>
    <property type="molecule type" value="Genomic_DNA"/>
</dbReference>
<evidence type="ECO:0000256" key="14">
    <source>
        <dbReference type="ARBA" id="ARBA00023237"/>
    </source>
</evidence>
<comment type="catalytic activity">
    <reaction evidence="1 15">
        <text>a 1,2-diacyl-sn-glycero-3-phosphocholine + H2O = a 2-acyl-sn-glycero-3-phosphocholine + a fatty acid + H(+)</text>
        <dbReference type="Rhea" id="RHEA:18689"/>
        <dbReference type="ChEBI" id="CHEBI:15377"/>
        <dbReference type="ChEBI" id="CHEBI:15378"/>
        <dbReference type="ChEBI" id="CHEBI:28868"/>
        <dbReference type="ChEBI" id="CHEBI:57643"/>
        <dbReference type="ChEBI" id="CHEBI:57875"/>
        <dbReference type="EC" id="3.1.1.32"/>
    </reaction>
</comment>
<keyword evidence="18" id="KW-1185">Reference proteome</keyword>
<evidence type="ECO:0000256" key="5">
    <source>
        <dbReference type="ARBA" id="ARBA00022452"/>
    </source>
</evidence>
<comment type="catalytic activity">
    <reaction evidence="2 15">
        <text>a 1,2-diacyl-sn-glycero-3-phosphocholine + H2O = a 1-acyl-sn-glycero-3-phosphocholine + a fatty acid + H(+)</text>
        <dbReference type="Rhea" id="RHEA:15801"/>
        <dbReference type="ChEBI" id="CHEBI:15377"/>
        <dbReference type="ChEBI" id="CHEBI:15378"/>
        <dbReference type="ChEBI" id="CHEBI:28868"/>
        <dbReference type="ChEBI" id="CHEBI:57643"/>
        <dbReference type="ChEBI" id="CHEBI:58168"/>
        <dbReference type="EC" id="3.1.1.4"/>
    </reaction>
</comment>
<dbReference type="PANTHER" id="PTHR40457">
    <property type="entry name" value="PHOSPHOLIPASE A1"/>
    <property type="match status" value="1"/>
</dbReference>
<evidence type="ECO:0000256" key="11">
    <source>
        <dbReference type="ARBA" id="ARBA00022963"/>
    </source>
</evidence>
<keyword evidence="8" id="KW-0732">Signal</keyword>
<keyword evidence="13" id="KW-0472">Membrane</keyword>
<dbReference type="InterPro" id="IPR036541">
    <property type="entry name" value="PLipase_A1_sf"/>
</dbReference>
<evidence type="ECO:0000313" key="17">
    <source>
        <dbReference type="EMBL" id="MCY0388160.1"/>
    </source>
</evidence>
<dbReference type="PRINTS" id="PR01486">
    <property type="entry name" value="PHPHLIPASEA1"/>
</dbReference>
<evidence type="ECO:0000256" key="16">
    <source>
        <dbReference type="SAM" id="MobiDB-lite"/>
    </source>
</evidence>
<dbReference type="PANTHER" id="PTHR40457:SF1">
    <property type="entry name" value="PHOSPHOLIPASE A1"/>
    <property type="match status" value="1"/>
</dbReference>
<proteinExistence type="inferred from homology"/>
<dbReference type="Pfam" id="PF02253">
    <property type="entry name" value="PLA1"/>
    <property type="match status" value="1"/>
</dbReference>
<keyword evidence="11 15" id="KW-0442">Lipid degradation</keyword>
<organism evidence="17 18">
    <name type="scientific">Robbsia betulipollinis</name>
    <dbReference type="NCBI Taxonomy" id="2981849"/>
    <lineage>
        <taxon>Bacteria</taxon>
        <taxon>Pseudomonadati</taxon>
        <taxon>Pseudomonadota</taxon>
        <taxon>Betaproteobacteria</taxon>
        <taxon>Burkholderiales</taxon>
        <taxon>Burkholderiaceae</taxon>
        <taxon>Robbsia</taxon>
    </lineage>
</organism>
<evidence type="ECO:0000256" key="3">
    <source>
        <dbReference type="ARBA" id="ARBA00010525"/>
    </source>
</evidence>
<dbReference type="EC" id="3.1.1.32" evidence="15"/>
<dbReference type="EC" id="3.1.1.4" evidence="15"/>
<keyword evidence="5" id="KW-1134">Transmembrane beta strand</keyword>
<evidence type="ECO:0000256" key="10">
    <source>
        <dbReference type="ARBA" id="ARBA00022837"/>
    </source>
</evidence>
<dbReference type="RefSeq" id="WP_267848030.1">
    <property type="nucleotide sequence ID" value="NZ_JAPMXC010000002.1"/>
</dbReference>
<evidence type="ECO:0000256" key="7">
    <source>
        <dbReference type="ARBA" id="ARBA00022723"/>
    </source>
</evidence>
<accession>A0ABT3ZQF4</accession>
<dbReference type="Proteomes" id="UP001082899">
    <property type="component" value="Unassembled WGS sequence"/>
</dbReference>
<evidence type="ECO:0000256" key="2">
    <source>
        <dbReference type="ARBA" id="ARBA00001604"/>
    </source>
</evidence>